<evidence type="ECO:0000313" key="2">
    <source>
        <dbReference type="Proteomes" id="UP001358586"/>
    </source>
</evidence>
<reference evidence="1 2" key="1">
    <citation type="submission" date="2023-03" db="EMBL/GenBank/DDBJ databases">
        <title>WGS of Gossypium arboreum.</title>
        <authorList>
            <person name="Yu D."/>
        </authorList>
    </citation>
    <scope>NUCLEOTIDE SEQUENCE [LARGE SCALE GENOMIC DNA]</scope>
    <source>
        <tissue evidence="1">Leaf</tissue>
    </source>
</reference>
<dbReference type="Proteomes" id="UP001358586">
    <property type="component" value="Chromosome 3"/>
</dbReference>
<evidence type="ECO:0000313" key="1">
    <source>
        <dbReference type="EMBL" id="KAK5838900.1"/>
    </source>
</evidence>
<accession>A0ABR0QHW0</accession>
<comment type="caution">
    <text evidence="1">The sequence shown here is derived from an EMBL/GenBank/DDBJ whole genome shotgun (WGS) entry which is preliminary data.</text>
</comment>
<gene>
    <name evidence="1" type="ORF">PVK06_007646</name>
</gene>
<keyword evidence="2" id="KW-1185">Reference proteome</keyword>
<proteinExistence type="predicted"/>
<name>A0ABR0QHW0_GOSAR</name>
<organism evidence="1 2">
    <name type="scientific">Gossypium arboreum</name>
    <name type="common">Tree cotton</name>
    <name type="synonym">Gossypium nanking</name>
    <dbReference type="NCBI Taxonomy" id="29729"/>
    <lineage>
        <taxon>Eukaryota</taxon>
        <taxon>Viridiplantae</taxon>
        <taxon>Streptophyta</taxon>
        <taxon>Embryophyta</taxon>
        <taxon>Tracheophyta</taxon>
        <taxon>Spermatophyta</taxon>
        <taxon>Magnoliopsida</taxon>
        <taxon>eudicotyledons</taxon>
        <taxon>Gunneridae</taxon>
        <taxon>Pentapetalae</taxon>
        <taxon>rosids</taxon>
        <taxon>malvids</taxon>
        <taxon>Malvales</taxon>
        <taxon>Malvaceae</taxon>
        <taxon>Malvoideae</taxon>
        <taxon>Gossypium</taxon>
    </lineage>
</organism>
<dbReference type="EMBL" id="JARKNE010000003">
    <property type="protein sequence ID" value="KAK5838900.1"/>
    <property type="molecule type" value="Genomic_DNA"/>
</dbReference>
<protein>
    <submittedName>
        <fullName evidence="1">Uncharacterized protein</fullName>
    </submittedName>
</protein>
<sequence>MTWSITQNTPDVVTWIRPFQEEFKIHSTVGAKNNDQQLIVWKPLERLWVRANFDVSYDSATKHSVLGIIVRKEDRVVIKARVIRNYNITDPFLAEAIVCKQAMAFVILLEFATSRLKDTKKS</sequence>